<dbReference type="InterPro" id="IPR013783">
    <property type="entry name" value="Ig-like_fold"/>
</dbReference>
<feature type="domain" description="Dystroglycan-type cadherin-like" evidence="4">
    <location>
        <begin position="3323"/>
        <end position="3426"/>
    </location>
</feature>
<feature type="region of interest" description="Disordered" evidence="2">
    <location>
        <begin position="721"/>
        <end position="753"/>
    </location>
</feature>
<dbReference type="InterPro" id="IPR056823">
    <property type="entry name" value="TEN-like_YD-shell"/>
</dbReference>
<dbReference type="SUPFAM" id="SSF49313">
    <property type="entry name" value="Cadherin-like"/>
    <property type="match status" value="5"/>
</dbReference>
<evidence type="ECO:0000313" key="5">
    <source>
        <dbReference type="EMBL" id="KWS04311.1"/>
    </source>
</evidence>
<dbReference type="GO" id="GO:0016020">
    <property type="term" value="C:membrane"/>
    <property type="evidence" value="ECO:0007669"/>
    <property type="project" value="InterPro"/>
</dbReference>
<dbReference type="InterPro" id="IPR006644">
    <property type="entry name" value="Cadg"/>
</dbReference>
<feature type="domain" description="Dystroglycan-type cadherin-like" evidence="4">
    <location>
        <begin position="3224"/>
        <end position="3322"/>
    </location>
</feature>
<proteinExistence type="predicted"/>
<organism evidence="5 6">
    <name type="scientific">Lysobacter capsici AZ78</name>
    <dbReference type="NCBI Taxonomy" id="1444315"/>
    <lineage>
        <taxon>Bacteria</taxon>
        <taxon>Pseudomonadati</taxon>
        <taxon>Pseudomonadota</taxon>
        <taxon>Gammaproteobacteria</taxon>
        <taxon>Lysobacterales</taxon>
        <taxon>Lysobacteraceae</taxon>
        <taxon>Lysobacter</taxon>
    </lineage>
</organism>
<feature type="transmembrane region" description="Helical" evidence="3">
    <location>
        <begin position="4270"/>
        <end position="4293"/>
    </location>
</feature>
<dbReference type="PANTHER" id="PTHR32305:SF15">
    <property type="entry name" value="PROTEIN RHSA-RELATED"/>
    <property type="match status" value="1"/>
</dbReference>
<dbReference type="Proteomes" id="UP000023435">
    <property type="component" value="Unassembled WGS sequence"/>
</dbReference>
<dbReference type="InterPro" id="IPR031325">
    <property type="entry name" value="RHS_repeat"/>
</dbReference>
<dbReference type="Gene3D" id="2.60.40.10">
    <property type="entry name" value="Immunoglobulins"/>
    <property type="match status" value="5"/>
</dbReference>
<name>A0A120AGA9_9GAMM</name>
<dbReference type="GO" id="GO:0005509">
    <property type="term" value="F:calcium ion binding"/>
    <property type="evidence" value="ECO:0007669"/>
    <property type="project" value="InterPro"/>
</dbReference>
<evidence type="ECO:0000256" key="2">
    <source>
        <dbReference type="SAM" id="MobiDB-lite"/>
    </source>
</evidence>
<keyword evidence="3" id="KW-0472">Membrane</keyword>
<evidence type="ECO:0000256" key="3">
    <source>
        <dbReference type="SAM" id="Phobius"/>
    </source>
</evidence>
<dbReference type="Pfam" id="PF05345">
    <property type="entry name" value="He_PIG"/>
    <property type="match status" value="3"/>
</dbReference>
<feature type="domain" description="Dystroglycan-type cadherin-like" evidence="4">
    <location>
        <begin position="3523"/>
        <end position="3612"/>
    </location>
</feature>
<keyword evidence="1" id="KW-0677">Repeat</keyword>
<evidence type="ECO:0000313" key="6">
    <source>
        <dbReference type="Proteomes" id="UP000023435"/>
    </source>
</evidence>
<dbReference type="Pfam" id="PF25023">
    <property type="entry name" value="TEN_YD-shell"/>
    <property type="match status" value="2"/>
</dbReference>
<keyword evidence="3" id="KW-1133">Transmembrane helix</keyword>
<dbReference type="EMBL" id="JAJA02000001">
    <property type="protein sequence ID" value="KWS04311.1"/>
    <property type="molecule type" value="Genomic_DNA"/>
</dbReference>
<protein>
    <submittedName>
        <fullName evidence="5">Rhs-family protein</fullName>
    </submittedName>
</protein>
<keyword evidence="6" id="KW-1185">Reference proteome</keyword>
<keyword evidence="3" id="KW-0812">Transmembrane</keyword>
<feature type="domain" description="Dystroglycan-type cadherin-like" evidence="4">
    <location>
        <begin position="3116"/>
        <end position="3222"/>
    </location>
</feature>
<dbReference type="PANTHER" id="PTHR32305">
    <property type="match status" value="1"/>
</dbReference>
<dbReference type="InterPro" id="IPR006530">
    <property type="entry name" value="YD"/>
</dbReference>
<dbReference type="Pfam" id="PF05593">
    <property type="entry name" value="RHS_repeat"/>
    <property type="match status" value="9"/>
</dbReference>
<comment type="caution">
    <text evidence="5">The sequence shown here is derived from an EMBL/GenBank/DDBJ whole genome shotgun (WGS) entry which is preliminary data.</text>
</comment>
<feature type="transmembrane region" description="Helical" evidence="3">
    <location>
        <begin position="4240"/>
        <end position="4263"/>
    </location>
</feature>
<dbReference type="Gene3D" id="2.180.10.10">
    <property type="entry name" value="RHS repeat-associated core"/>
    <property type="match status" value="10"/>
</dbReference>
<dbReference type="InterPro" id="IPR050708">
    <property type="entry name" value="T6SS_VgrG/RHS"/>
</dbReference>
<gene>
    <name evidence="5" type="ORF">AZ78_1860</name>
</gene>
<evidence type="ECO:0000259" key="4">
    <source>
        <dbReference type="SMART" id="SM00736"/>
    </source>
</evidence>
<dbReference type="InterPro" id="IPR015919">
    <property type="entry name" value="Cadherin-like_sf"/>
</dbReference>
<dbReference type="SMART" id="SM00736">
    <property type="entry name" value="CADG"/>
    <property type="match status" value="4"/>
</dbReference>
<accession>A0A120AGA9</accession>
<reference evidence="5 6" key="1">
    <citation type="journal article" date="2014" name="Genome Announc.">
        <title>Draft Genome Sequence of Lysobacter capsici AZ78, a Bacterium Antagonistic to Plant-Pathogenic Oomycetes.</title>
        <authorList>
            <person name="Puopolo G."/>
            <person name="Sonego P."/>
            <person name="Engelen K."/>
            <person name="Pertot I."/>
        </authorList>
    </citation>
    <scope>NUCLEOTIDE SEQUENCE [LARGE SCALE GENOMIC DNA]</scope>
    <source>
        <strain evidence="5 6">AZ78</strain>
    </source>
</reference>
<evidence type="ECO:0000256" key="1">
    <source>
        <dbReference type="ARBA" id="ARBA00022737"/>
    </source>
</evidence>
<sequence length="4993" mass="538154">MGGGARLGQGQDNQYVNVATGNLLLQSQDDQVLFRGMLVGFNRTYNSRGQLSQVGADAWLTGFERRVELLSGTFNTAGSVMRRHTGDGSYQDFTFVSAGVYSSSTGEGAHDRLSWDAGSSTWSYVEGSTRQEERYADHASATLKGRLTQLRDLRTDGAQPLAWDVSYDASGRVSQVAAQQGDQTRFVFAYDSGGRLAKVTSLSGASTLGQTFYAYDSAGRLASVTVDLTPGVVVDGNGTGDHDQWTAAAGSNDGYLFKTTYSYVDATSLLISRVEQSDGSITSYSYDAQGRIKTVTRGDTNNNAGDGLGQTLTFSYDSATTTSVTDSAGRMWTYIYDASGQLTEVRQPAVDGLRETTMYAYDAAGNVTRVSTQNGGLVLSQTDYAYDANGNVTWQWDRVQAGSDATARAVQRTYTAGNQLASQTLYTGLDSDGAAAGAMPSGGLTTSYLYDAQNRLRFVVDASGAVREQEYYTSGAGIGQVSKLRRYSGEAYTGALSVSALETWATTARKADSLLTDYSYLPVQARTERTYASVDAAGNGVASDADVIEGFRYDERGRLMTKNYASAINGYRTVYTYDGLGRTLSERVEEGTVKVRSVTWVHQDSLRLSHAYVEGGTIGDNDQSNDRLRSEQRDAAGRLIYVKESAVSGTSGGVRESRNYYDSTGRLRASENSGGARTYFFYDAEGQLSGQVDETGAVAEFVRDALGRIIQTKRYATRVNPALWQDGGSGEPEGPGDPGPGDPGGGISGSTAPQSLSIFRPGAMIGNIYVYDLIEDARPADSADDRVTSTSYDALGRVITQVDAEGAITTYSYDGANRLLQTRTTDAAGTAATARVIRYFYDAQGRETGRLDAEGYLTEHSYDLAGRRIRSVAYATVTPAAQQASGALNDLRPASSTNDQTTRWFYDGRGNLVATLSAEGYLTEFVHDAQRLQKATKAYALKLGGLSGNESLATLRTSAAAGGVRETRLSYDSAGRIIVEQNPEGTVTRYTYDAQGNLIRSEVAADTTDVREGRMRYNVFGELIGELHGEGAARVLPGMSEAQLDALYAQYGVRHSYNSLGQRSESIDAAGNKTWYFYDASGRPTFVVKGVADASGVANAQGEVIETRYNAFGEAIETTAYTGRITLATAGSRDSVATAITTLAYVAASDSRRSVSYNHRGQVVRSVNAENAATRYTYNAFGERIREVSAFGAPTALTVETDYDRRGLATARREGVGSAVARAQGWTYDAFGRVTTAVDARGIATTYSYDRLGRQLTESQTVMGRQELVSTSYDAYGRVLSVIDALGRTTISAYDTVNRTTTVTTPEGVTVVTSFNRHGQKINVATPLPGGTVANTSYFYDRDGNLKSTTDALGRADSNEYDARGLLSATVDRTGRRVELRYDAVGRLLQRIEDPAGLALTTTYRYDGQGRQSEVTDATGRKTAYSYDREGRLTQVAADPAGLNLRTAYTYDALGRQITVTEGAGTAQARTIQYDYDALGRRIAERLDPAGLNLITSYAYDANDNVVRRTDATGNVTRFYYDEADRMIYTIDPLGVMTRNWFDVTGKVVATRTFIAATDASTLTDTTTIAQLDALLAWGSTDPGSYTVYDRDGRARLVLSTIGTIQEFTYDAAGRVSVIRNYAALWPDFGTTMLNKLFAGTAQLSDFNLDALRNDAATDRARDLVTYQVFTMLGELRTTVDNAGTVISYVYDAAGRQTVHKRYAHAAQLNPTLRAKLVAGTASPQDVVDVVAVFNETDLVTYTSYDGAGRARYTVDGNGSVVEILYDSAGRPVGTRAYATAIAVNTDATFKSQLIAGDPAAMGMVRDRVAAIANDARDLRSYQVYDSAGRIAATIDGAGYVSTRSYDAAGRVVQERRHAQAATIAAPLLAKLVAGTASVADIAAVTPVNNAADAVVRHIYDAAGRERYTLTQNSASTYLVNERRYDGAGRVTAQYQYAVPIALGPVATPADVGTALNAAGAYATADRYRSTQYVFDAAGRVRFTVDDLGAVNEQRFDGAGRVIETRRYGGYISISTPMNDAAVSAAVAAIAEMRTTTTTYDAMGRVLRVTDALNQYEEYTYNPLGQVTALRNKNGHVWNYEYDAAGRRTAEISPQVWIANVDAAGIQSYGVRRVVTRTEYDALGNVTRRLEDADGARARITRYEYDNRGNQIRTIFPDAGKIDPANGQLIASGIQPTIEITYDALGRAVAQKDVRGNYSYKVYDNLGRLAYDVDQENYVTAYGYDGFGQQTNLRRHAQALNVGALAGWTPGQPLSMAQMQAAAAASASDRTIATRYDQRGLAVQIEQAQIAYYTSTGAAATGSPTVRIEYDGFGNKVKESILLEGTASQADARWADTYTYYDLVGRVVMTVDAEGYVTRARYNATGEVVESIEYARAVWTGGLNTAAPPALPSAGDEIIGYDRITRLSYDALGRKISESVVRHFQRSDGSSGVRDVVTQFRHDGADRVTQIINDAGTTSTEYDALGRAVSVTEPTRKVINDGTFGILAQNTGYDLNHPDVYADASPYTGMIYDAFGNLVLTRRFASGKNAAGQVVEDGNKDQIERVRYDWQGRAVATSASNGDAAYTDYDAADSVTHRWYVLSGTQANRDVRVHSWYSYDKAGRQTGVGQTRDLLNGGGSSTDLSEAVVYNAFGEIVQKTYAGLTGSLNYVYDAAGRLITSNENFGARNFGYNLAGHQVRESHVVVISDGQTGGGRQSVDATTFNTTDRLGRTTATRLPSNTTDPNATLSVQQRLDRWGNVLEVIDARGYQTNYRYNESNQVTRDERPLVEVLSDTGQSSWLRPINYWFYDALGRLIGTRDANGNTRTNQYDAVGRMVSSKDALGQATLFAYDALGNQRITQNPLGYLTYKDYDALGRLVEIGDYLANGAGGRTRTALQRYWLNQNGDRIVVTDALDKQALYDFDSRHLLLRSQTAAGVVTGYAYDVQGRKILETNARSGSSTLTDRDGESVRVDELSWNYDVYGRLIDHNNLSGRDFDYAYDPITGQLTAESQSGGPAAYSYRFTTYYADGRVKALHENGAAPTYRYEYDAAGNRTLEEVNTTDGGGLAVRTVTRTWYDSQNRIARVVQDDLASGKRVFDMSYSYDAVGNRRRVKAAAAYGPDAGGIEVTNNAPTVAQAPAPRSLRRGMTSQFTLLFSDIFRDAEQDPLTLQITLADGSALPAWLSVQRDASTGRITFTANPPANLPDQALTIRLTAYETNQPTKQIATSFSLSVSANARPQRHNDAVETIRIKTGQAWNKDLLATDLFYDLDVGDRLRLSLDNPGAVPAWMSLDANSPGALRLSGVAQTGTYTFTVRATDEMGGAEIKTVQIIVAPNNSPGGPAPLPPKTAMVGRDFNWSLGVSAAFSDADGDPLEIVASGLPAWMTFQRVRIQGRDEIRLIGRVPDSAVGGTNYTIAFTATDPEGASRTTTLGVTLRSGNSNPTAPASFYPPAAVIGHYYWYQLPPFTDADGDAMTYGVVPYAVANLPPGLSFDAATRTISGTLTQASSEPLNVIYIATDEYGGRTATSFVMYTRGNAAPVASSIPNQSAGVGVNWSYSLPPFSDANYDPVSYTATGLPPGLWLNANAQIVGTPSTAGSYGVTVVGTDPYGASASTYFVITVNAAPPPNRAPQINPARPAPGGEFYSTNRWLVPRQDMSFPADTFIDPDGNPLTYSFVELPGWLDYSFSPQYGHILGGYPPGQTITERIIMRAQDPSGAYVDLTFYVHTTYDHYDPGNPTDPLSLPNPVSVVAANANTFEMGASVLAESGAETSSEQLQSPAANTMSATAAAASAGPVPTQVKEFWYTYDAENRIKINNGQLVNGQIQLVSYGEDSYELVYDAGGRAVTRINLRPTQVTGVYNLWLERFDFDLRGNRTVEYWEQVIGPAETVDNGVRKVLSYDANNRLIGSRSYFGASLYWDHTSGQNENYEFYQRYYYGGWLMSSEDYQYDADGRLMYQETRQRNTSQPDWVRYASGDQVTNLGVLEFEGSADYRLAADGSVTSGYDAAGRLMLYRVSGSGYTHTYTSSYVGWESYLQGSVTGTSNNNNYRTTTNTLSYDAFGRLMSQREVTPLKNGSVDDRMRYYGYNGDGSVQTRREGSLSNNVFTQNGEFGPGNYLLVHAGGQQQAELKQGFAIARANQTPYYTDQIQSLSGRGNYEAGGGNLVSAVPGETLREMAKRVYGSDQMWYVLANANGLGNPDQELAAGTQLIAPNATVSSNDANTFKPYNPADAIGSTTPSLPYIPPPPKAGCGGMAQLIILVVVVAAAVFTGGAILAALPTAGTLGLGTAMFIGGVAGAAGALAGQVAGSVMGVSSFSWRAVAAGAITGAITGGIAEGLGSIGTAADGTSKALSAGAQFGKVAAQAIGNPMAAYVGDKLAGLDTSFSWRNLVASSFTNLATSYAAPSISSKLGLDSSFSRNFTRGMTSSLVSAATRNVMGIGNGFDLRSMVSDAFGNALGSLIGDSGATAYDASAEGDSDSSNWESLNSFPSGSWLDEPDYASSWDGLGLALGYGFETGSGLSGLAGSIAPSSRSFAAGYVVGAYENGAENLDRLVVTTNERFNRFYMDLWDWSTRYKQSGLTAASQQGVAGIVNYWADKTASMAPTYAQWLRSTAPVRVGGGPVESQNTRDARGFEQSRNDTKDYYDRFRGSILGDLGANAGTIFSHAGIGIAQGANSIYNLFADKRSRDEAIAGAVQVAFNPVDTYWQVVGATSDFMGLSSDEQWRIIGTGAVSFVATAGMEGLATKGVSMGGRALTGGVDGLDAAFDTAKVADRTVSRAYQRAQVLANLRKMREGNLSSDFSVYVVNEDRALANIALRQTGTEGAFDLDAAPEVFDASAGAASRNSRKQLALTGANQSEFDLKAERKYEVIRSSRMEDVATVAENTGISVQEVITMKKHLFFGRHALPIEGTGKFRMTRFEADDEIAHAWQLAQKTPLSDQAKLWFRQMADHELGERVFMGQGVPYRNPASWDPEMGYFRSTPPGAHDMAPRQPKFNFPGYEPKW</sequence>
<dbReference type="NCBIfam" id="TIGR01643">
    <property type="entry name" value="YD_repeat_2x"/>
    <property type="match status" value="11"/>
</dbReference>